<dbReference type="AlphaFoldDB" id="A0A4U0P1D2"/>
<dbReference type="Proteomes" id="UP000306808">
    <property type="component" value="Unassembled WGS sequence"/>
</dbReference>
<keyword evidence="1" id="KW-0472">Membrane</keyword>
<keyword evidence="1" id="KW-0812">Transmembrane</keyword>
<dbReference type="RefSeq" id="WP_136900719.1">
    <property type="nucleotide sequence ID" value="NZ_SUME01000003.1"/>
</dbReference>
<proteinExistence type="predicted"/>
<sequence>MKIVSIPIAHNYLDPLLIMPILFQTVTWEHQYIRGEKDFYLPWSYLLGYFLLVSILAEVVFPTINRQLIGDPWDVVCYAVGTVGFAVMQKKRNF</sequence>
<gene>
    <name evidence="2" type="ORF">FAZ15_07545</name>
</gene>
<organism evidence="2 3">
    <name type="scientific">Sphingobacterium olei</name>
    <dbReference type="NCBI Taxonomy" id="2571155"/>
    <lineage>
        <taxon>Bacteria</taxon>
        <taxon>Pseudomonadati</taxon>
        <taxon>Bacteroidota</taxon>
        <taxon>Sphingobacteriia</taxon>
        <taxon>Sphingobacteriales</taxon>
        <taxon>Sphingobacteriaceae</taxon>
        <taxon>Sphingobacterium</taxon>
    </lineage>
</organism>
<name>A0A4U0P1D2_9SPHI</name>
<feature type="transmembrane region" description="Helical" evidence="1">
    <location>
        <begin position="40"/>
        <end position="61"/>
    </location>
</feature>
<comment type="caution">
    <text evidence="2">The sequence shown here is derived from an EMBL/GenBank/DDBJ whole genome shotgun (WGS) entry which is preliminary data.</text>
</comment>
<evidence type="ECO:0000256" key="1">
    <source>
        <dbReference type="SAM" id="Phobius"/>
    </source>
</evidence>
<dbReference type="EMBL" id="SUME01000003">
    <property type="protein sequence ID" value="TJZ61057.1"/>
    <property type="molecule type" value="Genomic_DNA"/>
</dbReference>
<dbReference type="OrthoDB" id="1447802at2"/>
<evidence type="ECO:0000313" key="2">
    <source>
        <dbReference type="EMBL" id="TJZ61057.1"/>
    </source>
</evidence>
<keyword evidence="1" id="KW-1133">Transmembrane helix</keyword>
<reference evidence="2 3" key="1">
    <citation type="submission" date="2019-04" db="EMBL/GenBank/DDBJ databases">
        <title>Sphingobacterium olei sp. nov., isolated from oil-contaminated soil.</title>
        <authorList>
            <person name="Liu B."/>
        </authorList>
    </citation>
    <scope>NUCLEOTIDE SEQUENCE [LARGE SCALE GENOMIC DNA]</scope>
    <source>
        <strain evidence="2 3">HAL-9</strain>
    </source>
</reference>
<protein>
    <recommendedName>
        <fullName evidence="4">Magnesium citrate secondary transporter</fullName>
    </recommendedName>
</protein>
<evidence type="ECO:0000313" key="3">
    <source>
        <dbReference type="Proteomes" id="UP000306808"/>
    </source>
</evidence>
<evidence type="ECO:0008006" key="4">
    <source>
        <dbReference type="Google" id="ProtNLM"/>
    </source>
</evidence>
<accession>A0A4U0P1D2</accession>
<keyword evidence="3" id="KW-1185">Reference proteome</keyword>